<evidence type="ECO:0000313" key="2">
    <source>
        <dbReference type="Proteomes" id="UP000551616"/>
    </source>
</evidence>
<dbReference type="RefSeq" id="WP_207398131.1">
    <property type="nucleotide sequence ID" value="NZ_JABRWO010000011.1"/>
</dbReference>
<gene>
    <name evidence="1" type="ORF">HOV93_39220</name>
</gene>
<comment type="caution">
    <text evidence="1">The sequence shown here is derived from an EMBL/GenBank/DDBJ whole genome shotgun (WGS) entry which is preliminary data.</text>
</comment>
<keyword evidence="2" id="KW-1185">Reference proteome</keyword>
<dbReference type="Proteomes" id="UP000551616">
    <property type="component" value="Unassembled WGS sequence"/>
</dbReference>
<name>A0A7V8V895_9BACT</name>
<organism evidence="1 2">
    <name type="scientific">Bremerella alba</name>
    <dbReference type="NCBI Taxonomy" id="980252"/>
    <lineage>
        <taxon>Bacteria</taxon>
        <taxon>Pseudomonadati</taxon>
        <taxon>Planctomycetota</taxon>
        <taxon>Planctomycetia</taxon>
        <taxon>Pirellulales</taxon>
        <taxon>Pirellulaceae</taxon>
        <taxon>Bremerella</taxon>
    </lineage>
</organism>
<dbReference type="EMBL" id="JABRWO010000011">
    <property type="protein sequence ID" value="MBA2116730.1"/>
    <property type="molecule type" value="Genomic_DNA"/>
</dbReference>
<proteinExistence type="predicted"/>
<evidence type="ECO:0000313" key="1">
    <source>
        <dbReference type="EMBL" id="MBA2116730.1"/>
    </source>
</evidence>
<accession>A0A7V8V895</accession>
<reference evidence="1 2" key="1">
    <citation type="submission" date="2020-05" db="EMBL/GenBank/DDBJ databases">
        <title>Bremerella alba sp. nov., a novel planctomycete isolated from the surface of the macroalga Fucus spiralis.</title>
        <authorList>
            <person name="Godinho O."/>
            <person name="Botelho R."/>
            <person name="Albuquerque L."/>
            <person name="Wiegand S."/>
            <person name="Da Costa M.S."/>
            <person name="Lobo-Da-Cunha A."/>
            <person name="Jogler C."/>
            <person name="Lage O.M."/>
        </authorList>
    </citation>
    <scope>NUCLEOTIDE SEQUENCE [LARGE SCALE GENOMIC DNA]</scope>
    <source>
        <strain evidence="1 2">FF15</strain>
    </source>
</reference>
<dbReference type="AlphaFoldDB" id="A0A7V8V895"/>
<protein>
    <submittedName>
        <fullName evidence="1">Uncharacterized protein</fullName>
    </submittedName>
</protein>
<sequence length="193" mass="21752">MSDLKKLEATIRRGQKAFFDAARALLEIERRKLWQPQFASIVEYAAARFDFSGCDVSRYRNAGLVLENLADFEQLPSNEAQCRALACLKHKEPQVKVWQALLESGDSISARTIEETAQRLLNDEEDDEQPVEVEEARTAIHEVVTAVKFLQAAKDRVQSLDEVGRTSLIKQIEIVEAEIVQLRESLLPVSIAA</sequence>